<dbReference type="InterPro" id="IPR004383">
    <property type="entry name" value="rRNA_lsu_MTrfase_RlmN/Cfr"/>
</dbReference>
<keyword evidence="11 12" id="KW-0411">Iron-sulfur</keyword>
<evidence type="ECO:0000256" key="12">
    <source>
        <dbReference type="HAMAP-Rule" id="MF_01849"/>
    </source>
</evidence>
<dbReference type="InterPro" id="IPR013785">
    <property type="entry name" value="Aldolase_TIM"/>
</dbReference>
<evidence type="ECO:0000313" key="15">
    <source>
        <dbReference type="EMBL" id="GAA0331432.1"/>
    </source>
</evidence>
<accession>A0ABP3G056</accession>
<evidence type="ECO:0000256" key="11">
    <source>
        <dbReference type="ARBA" id="ARBA00023014"/>
    </source>
</evidence>
<evidence type="ECO:0000256" key="13">
    <source>
        <dbReference type="SAM" id="MobiDB-lite"/>
    </source>
</evidence>
<keyword evidence="2 12" id="KW-0004">4Fe-4S</keyword>
<organism evidence="15 16">
    <name type="scientific">Bacillus carboniphilus</name>
    <dbReference type="NCBI Taxonomy" id="86663"/>
    <lineage>
        <taxon>Bacteria</taxon>
        <taxon>Bacillati</taxon>
        <taxon>Bacillota</taxon>
        <taxon>Bacilli</taxon>
        <taxon>Bacillales</taxon>
        <taxon>Bacillaceae</taxon>
        <taxon>Bacillus</taxon>
    </lineage>
</organism>
<evidence type="ECO:0000313" key="16">
    <source>
        <dbReference type="Proteomes" id="UP001500782"/>
    </source>
</evidence>
<gene>
    <name evidence="12 15" type="primary">rlmN</name>
    <name evidence="15" type="ORF">GCM10008967_22530</name>
</gene>
<keyword evidence="4 12" id="KW-0698">rRNA processing</keyword>
<feature type="binding site" evidence="12">
    <location>
        <position position="211"/>
    </location>
    <ligand>
        <name>S-adenosyl-L-methionine</name>
        <dbReference type="ChEBI" id="CHEBI:59789"/>
    </ligand>
</feature>
<evidence type="ECO:0000256" key="10">
    <source>
        <dbReference type="ARBA" id="ARBA00023004"/>
    </source>
</evidence>
<comment type="caution">
    <text evidence="12">Lacks conserved residue(s) required for the propagation of feature annotation.</text>
</comment>
<dbReference type="RefSeq" id="WP_343799129.1">
    <property type="nucleotide sequence ID" value="NZ_BAAADJ010000022.1"/>
</dbReference>
<dbReference type="InterPro" id="IPR048641">
    <property type="entry name" value="RlmN_N"/>
</dbReference>
<keyword evidence="5 12" id="KW-0489">Methyltransferase</keyword>
<evidence type="ECO:0000256" key="3">
    <source>
        <dbReference type="ARBA" id="ARBA00022490"/>
    </source>
</evidence>
<dbReference type="PIRSF" id="PIRSF006004">
    <property type="entry name" value="CHP00048"/>
    <property type="match status" value="1"/>
</dbReference>
<protein>
    <recommendedName>
        <fullName evidence="12">Probable dual-specificity RNA methyltransferase RlmN</fullName>
        <ecNumber evidence="12">2.1.1.192</ecNumber>
    </recommendedName>
    <alternativeName>
        <fullName evidence="12">23S rRNA (adenine(2503)-C(2))-methyltransferase</fullName>
    </alternativeName>
    <alternativeName>
        <fullName evidence="12">23S rRNA m2A2503 methyltransferase</fullName>
    </alternativeName>
    <alternativeName>
        <fullName evidence="12">Ribosomal RNA large subunit methyltransferase N</fullName>
    </alternativeName>
    <alternativeName>
        <fullName evidence="12">tRNA (adenine(37)-C(2))-methyltransferase</fullName>
    </alternativeName>
    <alternativeName>
        <fullName evidence="12">tRNA m2A37 methyltransferase</fullName>
    </alternativeName>
</protein>
<evidence type="ECO:0000256" key="5">
    <source>
        <dbReference type="ARBA" id="ARBA00022603"/>
    </source>
</evidence>
<comment type="function">
    <text evidence="12">Specifically methylates position 2 of adenine 2503 in 23S rRNA and position 2 of adenine 37 in tRNAs.</text>
</comment>
<dbReference type="InterPro" id="IPR027492">
    <property type="entry name" value="RNA_MTrfase_RlmN"/>
</dbReference>
<feature type="binding site" evidence="12">
    <location>
        <begin position="234"/>
        <end position="236"/>
    </location>
    <ligand>
        <name>S-adenosyl-L-methionine</name>
        <dbReference type="ChEBI" id="CHEBI:59789"/>
    </ligand>
</feature>
<dbReference type="InterPro" id="IPR058240">
    <property type="entry name" value="rSAM_sf"/>
</dbReference>
<dbReference type="SFLD" id="SFLDF00275">
    <property type="entry name" value="adenosine_C2_methyltransferase"/>
    <property type="match status" value="1"/>
</dbReference>
<evidence type="ECO:0000256" key="9">
    <source>
        <dbReference type="ARBA" id="ARBA00022723"/>
    </source>
</evidence>
<keyword evidence="3 12" id="KW-0963">Cytoplasm</keyword>
<dbReference type="PANTHER" id="PTHR30544">
    <property type="entry name" value="23S RRNA METHYLTRANSFERASE"/>
    <property type="match status" value="1"/>
</dbReference>
<dbReference type="Pfam" id="PF04055">
    <property type="entry name" value="Radical_SAM"/>
    <property type="match status" value="1"/>
</dbReference>
<keyword evidence="12" id="KW-1015">Disulfide bond</keyword>
<dbReference type="Pfam" id="PF21016">
    <property type="entry name" value="RlmN_N"/>
    <property type="match status" value="1"/>
</dbReference>
<dbReference type="EC" id="2.1.1.192" evidence="12"/>
<keyword evidence="16" id="KW-1185">Reference proteome</keyword>
<dbReference type="CDD" id="cd01335">
    <property type="entry name" value="Radical_SAM"/>
    <property type="match status" value="1"/>
</dbReference>
<comment type="catalytic activity">
    <reaction evidence="12">
        <text>adenosine(37) in tRNA + 2 reduced [2Fe-2S]-[ferredoxin] + 2 S-adenosyl-L-methionine = 2-methyladenosine(37) in tRNA + 5'-deoxyadenosine + L-methionine + 2 oxidized [2Fe-2S]-[ferredoxin] + S-adenosyl-L-homocysteine</text>
        <dbReference type="Rhea" id="RHEA:43332"/>
        <dbReference type="Rhea" id="RHEA-COMP:10000"/>
        <dbReference type="Rhea" id="RHEA-COMP:10001"/>
        <dbReference type="Rhea" id="RHEA-COMP:10162"/>
        <dbReference type="Rhea" id="RHEA-COMP:10485"/>
        <dbReference type="ChEBI" id="CHEBI:17319"/>
        <dbReference type="ChEBI" id="CHEBI:33737"/>
        <dbReference type="ChEBI" id="CHEBI:33738"/>
        <dbReference type="ChEBI" id="CHEBI:57844"/>
        <dbReference type="ChEBI" id="CHEBI:57856"/>
        <dbReference type="ChEBI" id="CHEBI:59789"/>
        <dbReference type="ChEBI" id="CHEBI:74411"/>
        <dbReference type="ChEBI" id="CHEBI:74497"/>
        <dbReference type="EC" id="2.1.1.192"/>
    </reaction>
</comment>
<evidence type="ECO:0000256" key="7">
    <source>
        <dbReference type="ARBA" id="ARBA00022691"/>
    </source>
</evidence>
<keyword evidence="8 12" id="KW-0819">tRNA processing</keyword>
<feature type="region of interest" description="Disordered" evidence="13">
    <location>
        <begin position="1"/>
        <end position="21"/>
    </location>
</feature>
<evidence type="ECO:0000259" key="14">
    <source>
        <dbReference type="PROSITE" id="PS51918"/>
    </source>
</evidence>
<dbReference type="InterPro" id="IPR007197">
    <property type="entry name" value="rSAM"/>
</dbReference>
<comment type="miscellaneous">
    <text evidence="12">Reaction proceeds by a ping-pong mechanism involving intermediate methylation of a conserved cysteine residue.</text>
</comment>
<dbReference type="Proteomes" id="UP001500782">
    <property type="component" value="Unassembled WGS sequence"/>
</dbReference>
<feature type="binding site" evidence="12">
    <location>
        <position position="133"/>
    </location>
    <ligand>
        <name>[4Fe-4S] cluster</name>
        <dbReference type="ChEBI" id="CHEBI:49883"/>
        <note>4Fe-4S-S-AdoMet</note>
    </ligand>
</feature>
<dbReference type="SFLD" id="SFLDG01062">
    <property type="entry name" value="methyltransferase_(Class_A)"/>
    <property type="match status" value="1"/>
</dbReference>
<dbReference type="EMBL" id="BAAADJ010000022">
    <property type="protein sequence ID" value="GAA0331432.1"/>
    <property type="molecule type" value="Genomic_DNA"/>
</dbReference>
<dbReference type="SUPFAM" id="SSF102114">
    <property type="entry name" value="Radical SAM enzymes"/>
    <property type="match status" value="1"/>
</dbReference>
<comment type="catalytic activity">
    <reaction evidence="12">
        <text>adenosine(2503) in 23S rRNA + 2 reduced [2Fe-2S]-[ferredoxin] + 2 S-adenosyl-L-methionine = 2-methyladenosine(2503) in 23S rRNA + 5'-deoxyadenosine + L-methionine + 2 oxidized [2Fe-2S]-[ferredoxin] + S-adenosyl-L-homocysteine</text>
        <dbReference type="Rhea" id="RHEA:42916"/>
        <dbReference type="Rhea" id="RHEA-COMP:10000"/>
        <dbReference type="Rhea" id="RHEA-COMP:10001"/>
        <dbReference type="Rhea" id="RHEA-COMP:10152"/>
        <dbReference type="Rhea" id="RHEA-COMP:10282"/>
        <dbReference type="ChEBI" id="CHEBI:17319"/>
        <dbReference type="ChEBI" id="CHEBI:33737"/>
        <dbReference type="ChEBI" id="CHEBI:33738"/>
        <dbReference type="ChEBI" id="CHEBI:57844"/>
        <dbReference type="ChEBI" id="CHEBI:57856"/>
        <dbReference type="ChEBI" id="CHEBI:59789"/>
        <dbReference type="ChEBI" id="CHEBI:74411"/>
        <dbReference type="ChEBI" id="CHEBI:74497"/>
        <dbReference type="EC" id="2.1.1.192"/>
    </reaction>
</comment>
<feature type="binding site" evidence="12">
    <location>
        <begin position="179"/>
        <end position="180"/>
    </location>
    <ligand>
        <name>S-adenosyl-L-methionine</name>
        <dbReference type="ChEBI" id="CHEBI:59789"/>
    </ligand>
</feature>
<comment type="subcellular location">
    <subcellularLocation>
        <location evidence="1 12">Cytoplasm</location>
    </subcellularLocation>
</comment>
<keyword evidence="9 12" id="KW-0479">Metal-binding</keyword>
<dbReference type="PROSITE" id="PS51918">
    <property type="entry name" value="RADICAL_SAM"/>
    <property type="match status" value="1"/>
</dbReference>
<dbReference type="Gene3D" id="3.20.20.70">
    <property type="entry name" value="Aldolase class I"/>
    <property type="match status" value="1"/>
</dbReference>
<evidence type="ECO:0000256" key="6">
    <source>
        <dbReference type="ARBA" id="ARBA00022679"/>
    </source>
</evidence>
<evidence type="ECO:0000256" key="1">
    <source>
        <dbReference type="ARBA" id="ARBA00004496"/>
    </source>
</evidence>
<comment type="caution">
    <text evidence="15">The sequence shown here is derived from an EMBL/GenBank/DDBJ whole genome shotgun (WGS) entry which is preliminary data.</text>
</comment>
<proteinExistence type="inferred from homology"/>
<keyword evidence="7 12" id="KW-0949">S-adenosyl-L-methionine</keyword>
<evidence type="ECO:0000256" key="8">
    <source>
        <dbReference type="ARBA" id="ARBA00022694"/>
    </source>
</evidence>
<feature type="active site" description="Proton acceptor" evidence="12">
    <location>
        <position position="109"/>
    </location>
</feature>
<feature type="domain" description="Radical SAM core" evidence="14">
    <location>
        <begin position="115"/>
        <end position="348"/>
    </location>
</feature>
<reference evidence="16" key="1">
    <citation type="journal article" date="2019" name="Int. J. Syst. Evol. Microbiol.">
        <title>The Global Catalogue of Microorganisms (GCM) 10K type strain sequencing project: providing services to taxonomists for standard genome sequencing and annotation.</title>
        <authorList>
            <consortium name="The Broad Institute Genomics Platform"/>
            <consortium name="The Broad Institute Genome Sequencing Center for Infectious Disease"/>
            <person name="Wu L."/>
            <person name="Ma J."/>
        </authorList>
    </citation>
    <scope>NUCLEOTIDE SEQUENCE [LARGE SCALE GENOMIC DNA]</scope>
    <source>
        <strain evidence="16">JCM 9731</strain>
    </source>
</reference>
<sequence>MEQQTTQKKRANKLNNPPEKPSIYSLKLDELKKWVEEQGEKSFRAEQLYDWLYVKRADSFNEMTNLSKSFREKLENSFTITTLSTLIQQTSKDGTIKFLFELHDGYSIETVLMRHEYGNSVCVTTQVGCRIGCTFCASTLGGLKRNLEAGEIVSQVLKVQKALDETGERVSSVVVMGIGEPFDNYDSLVTFLKVINHDKGLNIGARHITVSTSGIIPKIYKFADENMQINFAISLHAPNTELRSKLMPINRAYKLPDLMEAIKYYIEKTGRRVSFEYGLFGGENDQVEHAEELAALVKGVKCHINLIPVNYVPERNYVRTPREQIFAFEKVLKNHGVNVTIRREQGHDIDAACGQLRAKERKEETR</sequence>
<comment type="cofactor">
    <cofactor evidence="12">
        <name>[4Fe-4S] cluster</name>
        <dbReference type="ChEBI" id="CHEBI:49883"/>
    </cofactor>
    <text evidence="12">Binds 1 [4Fe-4S] cluster. The cluster is coordinated with 3 cysteines and an exchangeable S-adenosyl-L-methionine.</text>
</comment>
<keyword evidence="6 12" id="KW-0808">Transferase</keyword>
<dbReference type="NCBIfam" id="TIGR00048">
    <property type="entry name" value="rRNA_mod_RlmN"/>
    <property type="match status" value="1"/>
</dbReference>
<dbReference type="Gene3D" id="1.10.150.530">
    <property type="match status" value="1"/>
</dbReference>
<feature type="binding site" evidence="12">
    <location>
        <position position="136"/>
    </location>
    <ligand>
        <name>[4Fe-4S] cluster</name>
        <dbReference type="ChEBI" id="CHEBI:49883"/>
        <note>4Fe-4S-S-AdoMet</note>
    </ligand>
</feature>
<name>A0ABP3G056_9BACI</name>
<dbReference type="InterPro" id="IPR040072">
    <property type="entry name" value="Methyltransferase_A"/>
</dbReference>
<dbReference type="PANTHER" id="PTHR30544:SF5">
    <property type="entry name" value="RADICAL SAM CORE DOMAIN-CONTAINING PROTEIN"/>
    <property type="match status" value="1"/>
</dbReference>
<feature type="binding site" evidence="12">
    <location>
        <position position="129"/>
    </location>
    <ligand>
        <name>[4Fe-4S] cluster</name>
        <dbReference type="ChEBI" id="CHEBI:49883"/>
        <note>4Fe-4S-S-AdoMet</note>
    </ligand>
</feature>
<dbReference type="HAMAP" id="MF_01849">
    <property type="entry name" value="RNA_methyltr_RlmN"/>
    <property type="match status" value="1"/>
</dbReference>
<feature type="binding site" evidence="12">
    <location>
        <position position="310"/>
    </location>
    <ligand>
        <name>S-adenosyl-L-methionine</name>
        <dbReference type="ChEBI" id="CHEBI:59789"/>
    </ligand>
</feature>
<comment type="similarity">
    <text evidence="12">Belongs to the radical SAM superfamily. RlmN family.</text>
</comment>
<evidence type="ECO:0000256" key="4">
    <source>
        <dbReference type="ARBA" id="ARBA00022552"/>
    </source>
</evidence>
<keyword evidence="10 12" id="KW-0408">Iron</keyword>
<evidence type="ECO:0000256" key="2">
    <source>
        <dbReference type="ARBA" id="ARBA00022485"/>
    </source>
</evidence>
<dbReference type="SFLD" id="SFLDS00029">
    <property type="entry name" value="Radical_SAM"/>
    <property type="match status" value="1"/>
</dbReference>
<feature type="active site" description="S-methylcysteine intermediate" evidence="12">
    <location>
        <position position="353"/>
    </location>
</feature>